<dbReference type="GO" id="GO:0015768">
    <property type="term" value="P:maltose transport"/>
    <property type="evidence" value="ECO:0007669"/>
    <property type="project" value="TreeGrafter"/>
</dbReference>
<protein>
    <submittedName>
        <fullName evidence="5">ABC-type glycerol-3-phosphate transport system, substrate-binding protein</fullName>
    </submittedName>
    <submittedName>
        <fullName evidence="6">Extracellular solute-binding protein</fullName>
    </submittedName>
</protein>
<dbReference type="STRING" id="1424659.SAMN05216368_10822"/>
<evidence type="ECO:0000256" key="2">
    <source>
        <dbReference type="ARBA" id="ARBA00022448"/>
    </source>
</evidence>
<dbReference type="EMBL" id="SOFD01000002">
    <property type="protein sequence ID" value="TFB82135.1"/>
    <property type="molecule type" value="Genomic_DNA"/>
</dbReference>
<comment type="similarity">
    <text evidence="1">Belongs to the bacterial solute-binding protein 1 family.</text>
</comment>
<dbReference type="GO" id="GO:0055052">
    <property type="term" value="C:ATP-binding cassette (ABC) transporter complex, substrate-binding subunit-containing"/>
    <property type="evidence" value="ECO:0007669"/>
    <property type="project" value="TreeGrafter"/>
</dbReference>
<evidence type="ECO:0000313" key="8">
    <source>
        <dbReference type="Proteomes" id="UP000298252"/>
    </source>
</evidence>
<reference evidence="6 8" key="2">
    <citation type="submission" date="2019-03" db="EMBL/GenBank/DDBJ databases">
        <title>Genomics of glacier-inhabiting Cryobacterium strains.</title>
        <authorList>
            <person name="Liu Q."/>
            <person name="Xin Y.-H."/>
        </authorList>
    </citation>
    <scope>NUCLEOTIDE SEQUENCE [LARGE SCALE GENOMIC DNA]</scope>
    <source>
        <strain evidence="6 8">Hh8</strain>
    </source>
</reference>
<sequence length="429" mass="47713">MRNKRIATAVATALIAVSMTACTPAPTDAEREATIRVWNPQDQWRKTSSFYQDNVADFEKKYPNVTVEYVDIPYGQYEARYTAGFASGRDAPDIFMGQVSYYGGALGIAAEAPDDLQTLWDDKLTPVTSKNFQIDGAWHGYPVSTDLGMQLYYNQDQFVEVGLDPAEPPQTFEELREYAQALAIRDGDKVTRNGMALRYSGNPTGIVDKALPYIHAFGGRLYAEDQSTAEGFLNSDETVAGIQYMQDLVEKDQVSSLELGVPDDTFAQGLSSMTFREGWYEGWLEQNAPQVNFAVVPYPDGEAGYPQVSLLFNWAWMVNDNSPNKDIAWDWMRTVSDPELDLELAQLEGYMPVWTENFSDPWVTERSDFNAVERQISEGAGPTYDAPYTNQIAVTIGAAIESALQGADVRESLDGAVAEVDSLLERGER</sequence>
<evidence type="ECO:0000256" key="3">
    <source>
        <dbReference type="ARBA" id="ARBA00022729"/>
    </source>
</evidence>
<dbReference type="RefSeq" id="WP_092341125.1">
    <property type="nucleotide sequence ID" value="NZ_FNIB01000008.1"/>
</dbReference>
<dbReference type="SUPFAM" id="SSF53850">
    <property type="entry name" value="Periplasmic binding protein-like II"/>
    <property type="match status" value="1"/>
</dbReference>
<dbReference type="GO" id="GO:1901982">
    <property type="term" value="F:maltose binding"/>
    <property type="evidence" value="ECO:0007669"/>
    <property type="project" value="TreeGrafter"/>
</dbReference>
<keyword evidence="2" id="KW-0813">Transport</keyword>
<dbReference type="PROSITE" id="PS51257">
    <property type="entry name" value="PROKAR_LIPOPROTEIN"/>
    <property type="match status" value="1"/>
</dbReference>
<dbReference type="Proteomes" id="UP000298252">
    <property type="component" value="Unassembled WGS sequence"/>
</dbReference>
<dbReference type="EMBL" id="FNIB01000008">
    <property type="protein sequence ID" value="SDN88727.1"/>
    <property type="molecule type" value="Genomic_DNA"/>
</dbReference>
<evidence type="ECO:0000256" key="1">
    <source>
        <dbReference type="ARBA" id="ARBA00008520"/>
    </source>
</evidence>
<organism evidence="5 7">
    <name type="scientific">Cryobacterium flavum</name>
    <dbReference type="NCBI Taxonomy" id="1424659"/>
    <lineage>
        <taxon>Bacteria</taxon>
        <taxon>Bacillati</taxon>
        <taxon>Actinomycetota</taxon>
        <taxon>Actinomycetes</taxon>
        <taxon>Micrococcales</taxon>
        <taxon>Microbacteriaceae</taxon>
        <taxon>Cryobacterium</taxon>
    </lineage>
</organism>
<keyword evidence="8" id="KW-1185">Reference proteome</keyword>
<dbReference type="PANTHER" id="PTHR30061:SF50">
    <property type="entry name" value="MALTOSE_MALTODEXTRIN-BINDING PERIPLASMIC PROTEIN"/>
    <property type="match status" value="1"/>
</dbReference>
<gene>
    <name evidence="6" type="ORF">E3O21_00290</name>
    <name evidence="5" type="ORF">SAMN05216368_10822</name>
</gene>
<dbReference type="GO" id="GO:0042956">
    <property type="term" value="P:maltodextrin transmembrane transport"/>
    <property type="evidence" value="ECO:0007669"/>
    <property type="project" value="TreeGrafter"/>
</dbReference>
<keyword evidence="3 4" id="KW-0732">Signal</keyword>
<reference evidence="5 7" key="1">
    <citation type="submission" date="2016-10" db="EMBL/GenBank/DDBJ databases">
        <authorList>
            <person name="Varghese N."/>
            <person name="Submissions S."/>
        </authorList>
    </citation>
    <scope>NUCLEOTIDE SEQUENCE [LARGE SCALE GENOMIC DNA]</scope>
    <source>
        <strain evidence="5 7">CGMCC 1.11215</strain>
    </source>
</reference>
<dbReference type="PANTHER" id="PTHR30061">
    <property type="entry name" value="MALTOSE-BINDING PERIPLASMIC PROTEIN"/>
    <property type="match status" value="1"/>
</dbReference>
<dbReference type="Gene3D" id="3.40.190.10">
    <property type="entry name" value="Periplasmic binding protein-like II"/>
    <property type="match status" value="1"/>
</dbReference>
<dbReference type="AlphaFoldDB" id="A0A4R8VGB6"/>
<evidence type="ECO:0000256" key="4">
    <source>
        <dbReference type="SAM" id="SignalP"/>
    </source>
</evidence>
<evidence type="ECO:0000313" key="6">
    <source>
        <dbReference type="EMBL" id="TFB82135.1"/>
    </source>
</evidence>
<name>A0A4R8VGB6_9MICO</name>
<dbReference type="Pfam" id="PF01547">
    <property type="entry name" value="SBP_bac_1"/>
    <property type="match status" value="1"/>
</dbReference>
<feature type="chain" id="PRO_5039676165" evidence="4">
    <location>
        <begin position="22"/>
        <end position="429"/>
    </location>
</feature>
<dbReference type="InterPro" id="IPR006059">
    <property type="entry name" value="SBP"/>
</dbReference>
<evidence type="ECO:0000313" key="7">
    <source>
        <dbReference type="Proteomes" id="UP000199639"/>
    </source>
</evidence>
<proteinExistence type="inferred from homology"/>
<feature type="signal peptide" evidence="4">
    <location>
        <begin position="1"/>
        <end position="21"/>
    </location>
</feature>
<evidence type="ECO:0000313" key="5">
    <source>
        <dbReference type="EMBL" id="SDN88727.1"/>
    </source>
</evidence>
<dbReference type="Proteomes" id="UP000199639">
    <property type="component" value="Unassembled WGS sequence"/>
</dbReference>
<accession>A0A4R8VGB6</accession>